<accession>A0ABS7CKU6</accession>
<comment type="caution">
    <text evidence="1">The sequence shown here is derived from an EMBL/GenBank/DDBJ whole genome shotgun (WGS) entry which is preliminary data.</text>
</comment>
<evidence type="ECO:0000313" key="1">
    <source>
        <dbReference type="EMBL" id="MBW7461300.1"/>
    </source>
</evidence>
<evidence type="ECO:0000313" key="2">
    <source>
        <dbReference type="Proteomes" id="UP001519887"/>
    </source>
</evidence>
<feature type="non-terminal residue" evidence="1">
    <location>
        <position position="1"/>
    </location>
</feature>
<gene>
    <name evidence="1" type="ORF">K0U00_45310</name>
</gene>
<dbReference type="EMBL" id="JAHZIK010002835">
    <property type="protein sequence ID" value="MBW7461300.1"/>
    <property type="molecule type" value="Genomic_DNA"/>
</dbReference>
<name>A0ABS7CKU6_9BACL</name>
<feature type="non-terminal residue" evidence="1">
    <location>
        <position position="208"/>
    </location>
</feature>
<proteinExistence type="predicted"/>
<organism evidence="1 2">
    <name type="scientific">Paenibacillus sepulcri</name>
    <dbReference type="NCBI Taxonomy" id="359917"/>
    <lineage>
        <taxon>Bacteria</taxon>
        <taxon>Bacillati</taxon>
        <taxon>Bacillota</taxon>
        <taxon>Bacilli</taxon>
        <taxon>Bacillales</taxon>
        <taxon>Paenibacillaceae</taxon>
        <taxon>Paenibacillus</taxon>
    </lineage>
</organism>
<protein>
    <submittedName>
        <fullName evidence="1">Uncharacterized protein</fullName>
    </submittedName>
</protein>
<dbReference type="Proteomes" id="UP001519887">
    <property type="component" value="Unassembled WGS sequence"/>
</dbReference>
<sequence>AGRKPNPPDDRKAQAKAKLMEQASRIDSMSVPEWHELFELCTAELSDNTYTSQYVKDALASIRKIKPPLPPFVEQLLGLHAHLFVLGKLIKQSQSQWSAYYMGFHTHVAADDVQEAIVRILSGELAGTAGQEPQSGMAGTLAYLRRQMLTESPKLHYYSRLYDLLWRNWLHPARGDTKMYAEELDALQAAAPELGAALSKLPWMLARC</sequence>
<keyword evidence="2" id="KW-1185">Reference proteome</keyword>
<reference evidence="1 2" key="1">
    <citation type="submission" date="2021-07" db="EMBL/GenBank/DDBJ databases">
        <title>Paenibacillus radiodurans sp. nov., isolated from the southeastern edge of Tengger Desert.</title>
        <authorList>
            <person name="Zhang G."/>
        </authorList>
    </citation>
    <scope>NUCLEOTIDE SEQUENCE [LARGE SCALE GENOMIC DNA]</scope>
    <source>
        <strain evidence="1 2">CCM 7311</strain>
    </source>
</reference>